<name>B3M2H3_DROAN</name>
<dbReference type="HOGENOM" id="CLU_323734_0_0_1"/>
<dbReference type="eggNOG" id="ENOG502QUV0">
    <property type="taxonomic scope" value="Eukaryota"/>
</dbReference>
<dbReference type="FunCoup" id="B3M2H3">
    <property type="interactions" value="8"/>
</dbReference>
<protein>
    <recommendedName>
        <fullName evidence="4">Arginine/serine-rich protein PNISR</fullName>
    </recommendedName>
</protein>
<feature type="compositionally biased region" description="Basic and acidic residues" evidence="1">
    <location>
        <begin position="520"/>
        <end position="530"/>
    </location>
</feature>
<feature type="compositionally biased region" description="Basic and acidic residues" evidence="1">
    <location>
        <begin position="579"/>
        <end position="593"/>
    </location>
</feature>
<dbReference type="PhylomeDB" id="B3M2H3"/>
<dbReference type="KEGG" id="dan:6499325"/>
<feature type="compositionally biased region" description="Basic and acidic residues" evidence="1">
    <location>
        <begin position="707"/>
        <end position="738"/>
    </location>
</feature>
<dbReference type="InterPro" id="IPR031937">
    <property type="entry name" value="PNISR"/>
</dbReference>
<feature type="region of interest" description="Disordered" evidence="1">
    <location>
        <begin position="520"/>
        <end position="598"/>
    </location>
</feature>
<feature type="compositionally biased region" description="Basic and acidic residues" evidence="1">
    <location>
        <begin position="759"/>
        <end position="772"/>
    </location>
</feature>
<dbReference type="STRING" id="7217.B3M2H3"/>
<proteinExistence type="predicted"/>
<gene>
    <name evidence="2" type="primary">Dana\GF16529</name>
    <name evidence="2" type="synonym">dana_GLEANR_17798</name>
    <name evidence="2" type="ORF">GF16529</name>
</gene>
<dbReference type="AlphaFoldDB" id="B3M2H3"/>
<feature type="compositionally biased region" description="Low complexity" evidence="1">
    <location>
        <begin position="219"/>
        <end position="244"/>
    </location>
</feature>
<dbReference type="InParanoid" id="B3M2H3"/>
<dbReference type="OMA" id="QFNGKRP"/>
<dbReference type="OrthoDB" id="10065820at2759"/>
<reference evidence="2 3" key="1">
    <citation type="journal article" date="2007" name="Nature">
        <title>Evolution of genes and genomes on the Drosophila phylogeny.</title>
        <authorList>
            <consortium name="Drosophila 12 Genomes Consortium"/>
            <person name="Clark A.G."/>
            <person name="Eisen M.B."/>
            <person name="Smith D.R."/>
            <person name="Bergman C.M."/>
            <person name="Oliver B."/>
            <person name="Markow T.A."/>
            <person name="Kaufman T.C."/>
            <person name="Kellis M."/>
            <person name="Gelbart W."/>
            <person name="Iyer V.N."/>
            <person name="Pollard D.A."/>
            <person name="Sackton T.B."/>
            <person name="Larracuente A.M."/>
            <person name="Singh N.D."/>
            <person name="Abad J.P."/>
            <person name="Abt D.N."/>
            <person name="Adryan B."/>
            <person name="Aguade M."/>
            <person name="Akashi H."/>
            <person name="Anderson W.W."/>
            <person name="Aquadro C.F."/>
            <person name="Ardell D.H."/>
            <person name="Arguello R."/>
            <person name="Artieri C.G."/>
            <person name="Barbash D.A."/>
            <person name="Barker D."/>
            <person name="Barsanti P."/>
            <person name="Batterham P."/>
            <person name="Batzoglou S."/>
            <person name="Begun D."/>
            <person name="Bhutkar A."/>
            <person name="Blanco E."/>
            <person name="Bosak S.A."/>
            <person name="Bradley R.K."/>
            <person name="Brand A.D."/>
            <person name="Brent M.R."/>
            <person name="Brooks A.N."/>
            <person name="Brown R.H."/>
            <person name="Butlin R.K."/>
            <person name="Caggese C."/>
            <person name="Calvi B.R."/>
            <person name="Bernardo de Carvalho A."/>
            <person name="Caspi A."/>
            <person name="Castrezana S."/>
            <person name="Celniker S.E."/>
            <person name="Chang J.L."/>
            <person name="Chapple C."/>
            <person name="Chatterji S."/>
            <person name="Chinwalla A."/>
            <person name="Civetta A."/>
            <person name="Clifton S.W."/>
            <person name="Comeron J.M."/>
            <person name="Costello J.C."/>
            <person name="Coyne J.A."/>
            <person name="Daub J."/>
            <person name="David R.G."/>
            <person name="Delcher A.L."/>
            <person name="Delehaunty K."/>
            <person name="Do C.B."/>
            <person name="Ebling H."/>
            <person name="Edwards K."/>
            <person name="Eickbush T."/>
            <person name="Evans J.D."/>
            <person name="Filipski A."/>
            <person name="Findeiss S."/>
            <person name="Freyhult E."/>
            <person name="Fulton L."/>
            <person name="Fulton R."/>
            <person name="Garcia A.C."/>
            <person name="Gardiner A."/>
            <person name="Garfield D.A."/>
            <person name="Garvin B.E."/>
            <person name="Gibson G."/>
            <person name="Gilbert D."/>
            <person name="Gnerre S."/>
            <person name="Godfrey J."/>
            <person name="Good R."/>
            <person name="Gotea V."/>
            <person name="Gravely B."/>
            <person name="Greenberg A.J."/>
            <person name="Griffiths-Jones S."/>
            <person name="Gross S."/>
            <person name="Guigo R."/>
            <person name="Gustafson E.A."/>
            <person name="Haerty W."/>
            <person name="Hahn M.W."/>
            <person name="Halligan D.L."/>
            <person name="Halpern A.L."/>
            <person name="Halter G.M."/>
            <person name="Han M.V."/>
            <person name="Heger A."/>
            <person name="Hillier L."/>
            <person name="Hinrichs A.S."/>
            <person name="Holmes I."/>
            <person name="Hoskins R.A."/>
            <person name="Hubisz M.J."/>
            <person name="Hultmark D."/>
            <person name="Huntley M.A."/>
            <person name="Jaffe D.B."/>
            <person name="Jagadeeshan S."/>
            <person name="Jeck W.R."/>
            <person name="Johnson J."/>
            <person name="Jones C.D."/>
            <person name="Jordan W.C."/>
            <person name="Karpen G.H."/>
            <person name="Kataoka E."/>
            <person name="Keightley P.D."/>
            <person name="Kheradpour P."/>
            <person name="Kirkness E.F."/>
            <person name="Koerich L.B."/>
            <person name="Kristiansen K."/>
            <person name="Kudrna D."/>
            <person name="Kulathinal R.J."/>
            <person name="Kumar S."/>
            <person name="Kwok R."/>
            <person name="Lander E."/>
            <person name="Langley C.H."/>
            <person name="Lapoint R."/>
            <person name="Lazzaro B.P."/>
            <person name="Lee S.J."/>
            <person name="Levesque L."/>
            <person name="Li R."/>
            <person name="Lin C.F."/>
            <person name="Lin M.F."/>
            <person name="Lindblad-Toh K."/>
            <person name="Llopart A."/>
            <person name="Long M."/>
            <person name="Low L."/>
            <person name="Lozovsky E."/>
            <person name="Lu J."/>
            <person name="Luo M."/>
            <person name="Machado C.A."/>
            <person name="Makalowski W."/>
            <person name="Marzo M."/>
            <person name="Matsuda M."/>
            <person name="Matzkin L."/>
            <person name="McAllister B."/>
            <person name="McBride C.S."/>
            <person name="McKernan B."/>
            <person name="McKernan K."/>
            <person name="Mendez-Lago M."/>
            <person name="Minx P."/>
            <person name="Mollenhauer M.U."/>
            <person name="Montooth K."/>
            <person name="Mount S.M."/>
            <person name="Mu X."/>
            <person name="Myers E."/>
            <person name="Negre B."/>
            <person name="Newfeld S."/>
            <person name="Nielsen R."/>
            <person name="Noor M.A."/>
            <person name="O'Grady P."/>
            <person name="Pachter L."/>
            <person name="Papaceit M."/>
            <person name="Parisi M.J."/>
            <person name="Parisi M."/>
            <person name="Parts L."/>
            <person name="Pedersen J.S."/>
            <person name="Pesole G."/>
            <person name="Phillippy A.M."/>
            <person name="Ponting C.P."/>
            <person name="Pop M."/>
            <person name="Porcelli D."/>
            <person name="Powell J.R."/>
            <person name="Prohaska S."/>
            <person name="Pruitt K."/>
            <person name="Puig M."/>
            <person name="Quesneville H."/>
            <person name="Ram K.R."/>
            <person name="Rand D."/>
            <person name="Rasmussen M.D."/>
            <person name="Reed L.K."/>
            <person name="Reenan R."/>
            <person name="Reily A."/>
            <person name="Remington K.A."/>
            <person name="Rieger T.T."/>
            <person name="Ritchie M.G."/>
            <person name="Robin C."/>
            <person name="Rogers Y.H."/>
            <person name="Rohde C."/>
            <person name="Rozas J."/>
            <person name="Rubenfield M.J."/>
            <person name="Ruiz A."/>
            <person name="Russo S."/>
            <person name="Salzberg S.L."/>
            <person name="Sanchez-Gracia A."/>
            <person name="Saranga D.J."/>
            <person name="Sato H."/>
            <person name="Schaeffer S.W."/>
            <person name="Schatz M.C."/>
            <person name="Schlenke T."/>
            <person name="Schwartz R."/>
            <person name="Segarra C."/>
            <person name="Singh R.S."/>
            <person name="Sirot L."/>
            <person name="Sirota M."/>
            <person name="Sisneros N.B."/>
            <person name="Smith C.D."/>
            <person name="Smith T.F."/>
            <person name="Spieth J."/>
            <person name="Stage D.E."/>
            <person name="Stark A."/>
            <person name="Stephan W."/>
            <person name="Strausberg R.L."/>
            <person name="Strempel S."/>
            <person name="Sturgill D."/>
            <person name="Sutton G."/>
            <person name="Sutton G.G."/>
            <person name="Tao W."/>
            <person name="Teichmann S."/>
            <person name="Tobari Y.N."/>
            <person name="Tomimura Y."/>
            <person name="Tsolas J.M."/>
            <person name="Valente V.L."/>
            <person name="Venter E."/>
            <person name="Venter J.C."/>
            <person name="Vicario S."/>
            <person name="Vieira F.G."/>
            <person name="Vilella A.J."/>
            <person name="Villasante A."/>
            <person name="Walenz B."/>
            <person name="Wang J."/>
            <person name="Wasserman M."/>
            <person name="Watts T."/>
            <person name="Wilson D."/>
            <person name="Wilson R.K."/>
            <person name="Wing R.A."/>
            <person name="Wolfner M.F."/>
            <person name="Wong A."/>
            <person name="Wong G.K."/>
            <person name="Wu C.I."/>
            <person name="Wu G."/>
            <person name="Yamamoto D."/>
            <person name="Yang H.P."/>
            <person name="Yang S.P."/>
            <person name="Yorke J.A."/>
            <person name="Yoshida K."/>
            <person name="Zdobnov E."/>
            <person name="Zhang P."/>
            <person name="Zhang Y."/>
            <person name="Zimin A.V."/>
            <person name="Baldwin J."/>
            <person name="Abdouelleil A."/>
            <person name="Abdulkadir J."/>
            <person name="Abebe A."/>
            <person name="Abera B."/>
            <person name="Abreu J."/>
            <person name="Acer S.C."/>
            <person name="Aftuck L."/>
            <person name="Alexander A."/>
            <person name="An P."/>
            <person name="Anderson E."/>
            <person name="Anderson S."/>
            <person name="Arachi H."/>
            <person name="Azer M."/>
            <person name="Bachantsang P."/>
            <person name="Barry A."/>
            <person name="Bayul T."/>
            <person name="Berlin A."/>
            <person name="Bessette D."/>
            <person name="Bloom T."/>
            <person name="Blye J."/>
            <person name="Boguslavskiy L."/>
            <person name="Bonnet C."/>
            <person name="Boukhgalter B."/>
            <person name="Bourzgui I."/>
            <person name="Brown A."/>
            <person name="Cahill P."/>
            <person name="Channer S."/>
            <person name="Cheshatsang Y."/>
            <person name="Chuda L."/>
            <person name="Citroen M."/>
            <person name="Collymore A."/>
            <person name="Cooke P."/>
            <person name="Costello M."/>
            <person name="D'Aco K."/>
            <person name="Daza R."/>
            <person name="De Haan G."/>
            <person name="DeGray S."/>
            <person name="DeMaso C."/>
            <person name="Dhargay N."/>
            <person name="Dooley K."/>
            <person name="Dooley E."/>
            <person name="Doricent M."/>
            <person name="Dorje P."/>
            <person name="Dorjee K."/>
            <person name="Dupes A."/>
            <person name="Elong R."/>
            <person name="Falk J."/>
            <person name="Farina A."/>
            <person name="Faro S."/>
            <person name="Ferguson D."/>
            <person name="Fisher S."/>
            <person name="Foley C.D."/>
            <person name="Franke A."/>
            <person name="Friedrich D."/>
            <person name="Gadbois L."/>
            <person name="Gearin G."/>
            <person name="Gearin C.R."/>
            <person name="Giannoukos G."/>
            <person name="Goode T."/>
            <person name="Graham J."/>
            <person name="Grandbois E."/>
            <person name="Grewal S."/>
            <person name="Gyaltsen K."/>
            <person name="Hafez N."/>
            <person name="Hagos B."/>
            <person name="Hall J."/>
            <person name="Henson C."/>
            <person name="Hollinger A."/>
            <person name="Honan T."/>
            <person name="Huard M.D."/>
            <person name="Hughes L."/>
            <person name="Hurhula B."/>
            <person name="Husby M.E."/>
            <person name="Kamat A."/>
            <person name="Kanga B."/>
            <person name="Kashin S."/>
            <person name="Khazanovich D."/>
            <person name="Kisner P."/>
            <person name="Lance K."/>
            <person name="Lara M."/>
            <person name="Lee W."/>
            <person name="Lennon N."/>
            <person name="Letendre F."/>
            <person name="LeVine R."/>
            <person name="Lipovsky A."/>
            <person name="Liu X."/>
            <person name="Liu J."/>
            <person name="Liu S."/>
            <person name="Lokyitsang T."/>
            <person name="Lokyitsang Y."/>
            <person name="Lubonja R."/>
            <person name="Lui A."/>
            <person name="MacDonald P."/>
            <person name="Magnisalis V."/>
            <person name="Maru K."/>
            <person name="Matthews C."/>
            <person name="McCusker W."/>
            <person name="McDonough S."/>
            <person name="Mehta T."/>
            <person name="Meldrim J."/>
            <person name="Meneus L."/>
            <person name="Mihai O."/>
            <person name="Mihalev A."/>
            <person name="Mihova T."/>
            <person name="Mittelman R."/>
            <person name="Mlenga V."/>
            <person name="Montmayeur A."/>
            <person name="Mulrain L."/>
            <person name="Navidi A."/>
            <person name="Naylor J."/>
            <person name="Negash T."/>
            <person name="Nguyen T."/>
            <person name="Nguyen N."/>
            <person name="Nicol R."/>
            <person name="Norbu C."/>
            <person name="Norbu N."/>
            <person name="Novod N."/>
            <person name="O'Neill B."/>
            <person name="Osman S."/>
            <person name="Markiewicz E."/>
            <person name="Oyono O.L."/>
            <person name="Patti C."/>
            <person name="Phunkhang P."/>
            <person name="Pierre F."/>
            <person name="Priest M."/>
            <person name="Raghuraman S."/>
            <person name="Rege F."/>
            <person name="Reyes R."/>
            <person name="Rise C."/>
            <person name="Rogov P."/>
            <person name="Ross K."/>
            <person name="Ryan E."/>
            <person name="Settipalli S."/>
            <person name="Shea T."/>
            <person name="Sherpa N."/>
            <person name="Shi L."/>
            <person name="Shih D."/>
            <person name="Sparrow T."/>
            <person name="Spaulding J."/>
            <person name="Stalker J."/>
            <person name="Stange-Thomann N."/>
            <person name="Stavropoulos S."/>
            <person name="Stone C."/>
            <person name="Strader C."/>
            <person name="Tesfaye S."/>
            <person name="Thomson T."/>
            <person name="Thoulutsang Y."/>
            <person name="Thoulutsang D."/>
            <person name="Topham K."/>
            <person name="Topping I."/>
            <person name="Tsamla T."/>
            <person name="Vassiliev H."/>
            <person name="Vo A."/>
            <person name="Wangchuk T."/>
            <person name="Wangdi T."/>
            <person name="Weiand M."/>
            <person name="Wilkinson J."/>
            <person name="Wilson A."/>
            <person name="Yadav S."/>
            <person name="Young G."/>
            <person name="Yu Q."/>
            <person name="Zembek L."/>
            <person name="Zhong D."/>
            <person name="Zimmer A."/>
            <person name="Zwirko Z."/>
            <person name="Jaffe D.B."/>
            <person name="Alvarez P."/>
            <person name="Brockman W."/>
            <person name="Butler J."/>
            <person name="Chin C."/>
            <person name="Gnerre S."/>
            <person name="Grabherr M."/>
            <person name="Kleber M."/>
            <person name="Mauceli E."/>
            <person name="MacCallum I."/>
        </authorList>
    </citation>
    <scope>NUCLEOTIDE SEQUENCE [LARGE SCALE GENOMIC DNA]</scope>
    <source>
        <strain evidence="3">Tucson 14024-0371.13</strain>
    </source>
</reference>
<sequence>MYPGGNANADLGYNKHAHAHGLGHGLGQNQFLTQPPPPPPHFALPTGGQLNPLVAPNLPLAMQGGAGIDWAQLAQQWIHMRDAGAVMPPVAPPPPIIGNVPEFHHPAIALPLPIIVQAPHPHLEEHGEADMDMDEEPERGNGAETPPPPAPVVTQSQWLAASEASASDPAVLPTNLGPSGVAATHGKQPWNNWQPGKLANPTAHIPSLLKLNVSNPNEPQQQLQMKMQLQPPQHQQQQQPQNHQQDCDASGSVSNEIDANKRKMLPAWIREGLEKMEREKQRQLERQQLSTATSATEDVDGIDVTQVSSKTLTTPVNLLNIANVASDSEDSVGMPGDTLGNSREEQIGNEIMSKARNSGSSDDDEEADNSEPEQQETGLGPAEAREAPVNGKNYEERLADLMLAVRRTLTEILLETTNEEIAAIAGETLKAHRAKASSAQVIRKSALSSITGNLGLAAYASDSSSESEEDEDPADGDRQADAVKDADKSVHLSAEDLKARIRRSKRSFERVIDDIENRMAKQKERDEKTLQRHRRRELAESASERRSPVASEEFSEDQTGYSAHDKLQQFNAGKRLSRKERTTRFSDNKDGKNQSHSYVHQVVAAAAVSPLSRVVSGAVPQKLKPVPNPATNLLQMPDSVTTMLSAADKALHNANKSSSSKVKSSRRRSSSSSSSSSSSDSSSSGSDSSSSDSKTSSSRSKRSSKHGRSDRGSSSRSKYDRRDRDRKKEQERDRDRDRRQNHHYSGGSSSSSHRKSDRRYRESSRSAEDDRGSSSQHRSSRHSSSRSHDHGSNSSSRRRSYRTRSRSKSRSSHHSHSNSKSHSSSSASHSRKRH</sequence>
<evidence type="ECO:0000313" key="2">
    <source>
        <dbReference type="EMBL" id="EDV43426.1"/>
    </source>
</evidence>
<feature type="compositionally biased region" description="Acidic residues" evidence="1">
    <location>
        <begin position="361"/>
        <end position="374"/>
    </location>
</feature>
<evidence type="ECO:0000313" key="3">
    <source>
        <dbReference type="Proteomes" id="UP000007801"/>
    </source>
</evidence>
<feature type="compositionally biased region" description="Basic and acidic residues" evidence="1">
    <location>
        <begin position="537"/>
        <end position="547"/>
    </location>
</feature>
<dbReference type="GeneID" id="6499325"/>
<feature type="compositionally biased region" description="Basic residues" evidence="1">
    <location>
        <begin position="796"/>
        <end position="819"/>
    </location>
</feature>
<feature type="compositionally biased region" description="Low complexity" evidence="1">
    <location>
        <begin position="670"/>
        <end position="698"/>
    </location>
</feature>
<feature type="region of interest" description="Disordered" evidence="1">
    <location>
        <begin position="354"/>
        <end position="389"/>
    </location>
</feature>
<dbReference type="PANTHER" id="PTHR31518">
    <property type="entry name" value="ARGININE/SERINE-RICH PROTEIN PNISR"/>
    <property type="match status" value="1"/>
</dbReference>
<feature type="compositionally biased region" description="Basic and acidic residues" evidence="1">
    <location>
        <begin position="475"/>
        <end position="489"/>
    </location>
</feature>
<dbReference type="Proteomes" id="UP000007801">
    <property type="component" value="Unassembled WGS sequence"/>
</dbReference>
<keyword evidence="3" id="KW-1185">Reference proteome</keyword>
<feature type="region of interest" description="Disordered" evidence="1">
    <location>
        <begin position="460"/>
        <end position="489"/>
    </location>
</feature>
<dbReference type="Pfam" id="PF15996">
    <property type="entry name" value="PNISR"/>
    <property type="match status" value="1"/>
</dbReference>
<evidence type="ECO:0000256" key="1">
    <source>
        <dbReference type="SAM" id="MobiDB-lite"/>
    </source>
</evidence>
<feature type="region of interest" description="Disordered" evidence="1">
    <location>
        <begin position="130"/>
        <end position="260"/>
    </location>
</feature>
<feature type="compositionally biased region" description="Acidic residues" evidence="1">
    <location>
        <begin position="465"/>
        <end position="474"/>
    </location>
</feature>
<accession>B3M2H3</accession>
<evidence type="ECO:0008006" key="4">
    <source>
        <dbReference type="Google" id="ProtNLM"/>
    </source>
</evidence>
<organism evidence="2 3">
    <name type="scientific">Drosophila ananassae</name>
    <name type="common">Fruit fly</name>
    <dbReference type="NCBI Taxonomy" id="7217"/>
    <lineage>
        <taxon>Eukaryota</taxon>
        <taxon>Metazoa</taxon>
        <taxon>Ecdysozoa</taxon>
        <taxon>Arthropoda</taxon>
        <taxon>Hexapoda</taxon>
        <taxon>Insecta</taxon>
        <taxon>Pterygota</taxon>
        <taxon>Neoptera</taxon>
        <taxon>Endopterygota</taxon>
        <taxon>Diptera</taxon>
        <taxon>Brachycera</taxon>
        <taxon>Muscomorpha</taxon>
        <taxon>Ephydroidea</taxon>
        <taxon>Drosophilidae</taxon>
        <taxon>Drosophila</taxon>
        <taxon>Sophophora</taxon>
    </lineage>
</organism>
<feature type="region of interest" description="Disordered" evidence="1">
    <location>
        <begin position="644"/>
        <end position="834"/>
    </location>
</feature>
<dbReference type="EMBL" id="CH902617">
    <property type="protein sequence ID" value="EDV43426.1"/>
    <property type="molecule type" value="Genomic_DNA"/>
</dbReference>